<feature type="binding site" evidence="11">
    <location>
        <position position="605"/>
    </location>
    <ligand>
        <name>Na(+)</name>
        <dbReference type="ChEBI" id="CHEBI:29101"/>
    </ligand>
</feature>
<dbReference type="SUPFAM" id="SSF49785">
    <property type="entry name" value="Galactose-binding domain-like"/>
    <property type="match status" value="1"/>
</dbReference>
<dbReference type="GO" id="GO:0005990">
    <property type="term" value="P:lactose catabolic process"/>
    <property type="evidence" value="ECO:0007669"/>
    <property type="project" value="TreeGrafter"/>
</dbReference>
<dbReference type="InterPro" id="IPR013783">
    <property type="entry name" value="Ig-like_fold"/>
</dbReference>
<dbReference type="EC" id="3.2.1.23" evidence="3 11"/>
<dbReference type="Pfam" id="PF02836">
    <property type="entry name" value="Glyco_hydro_2_C"/>
    <property type="match status" value="1"/>
</dbReference>
<dbReference type="GO" id="GO:0030246">
    <property type="term" value="F:carbohydrate binding"/>
    <property type="evidence" value="ECO:0007669"/>
    <property type="project" value="InterPro"/>
</dbReference>
<feature type="binding site" evidence="11">
    <location>
        <position position="462"/>
    </location>
    <ligand>
        <name>substrate</name>
    </ligand>
</feature>
<evidence type="ECO:0000256" key="5">
    <source>
        <dbReference type="ARBA" id="ARBA00022723"/>
    </source>
</evidence>
<dbReference type="InterPro" id="IPR006101">
    <property type="entry name" value="Glyco_hydro_2"/>
</dbReference>
<dbReference type="InterPro" id="IPR050347">
    <property type="entry name" value="Bact_Beta-galactosidase"/>
</dbReference>
<dbReference type="InterPro" id="IPR006103">
    <property type="entry name" value="Glyco_hydro_2_cat"/>
</dbReference>
<comment type="cofactor">
    <cofactor evidence="11">
        <name>Na(+)</name>
        <dbReference type="ChEBI" id="CHEBI:29101"/>
    </cofactor>
    <text evidence="11">Binds 1 sodium ion per monomer.</text>
</comment>
<evidence type="ECO:0000256" key="9">
    <source>
        <dbReference type="ARBA" id="ARBA00023295"/>
    </source>
</evidence>
<dbReference type="PANTHER" id="PTHR46323:SF2">
    <property type="entry name" value="BETA-GALACTOSIDASE"/>
    <property type="match status" value="1"/>
</dbReference>
<feature type="binding site" evidence="11">
    <location>
        <position position="204"/>
    </location>
    <ligand>
        <name>substrate</name>
    </ligand>
</feature>
<feature type="binding site" evidence="11">
    <location>
        <position position="598"/>
    </location>
    <ligand>
        <name>Mg(2+)</name>
        <dbReference type="ChEBI" id="CHEBI:18420"/>
        <label>2</label>
    </ligand>
</feature>
<keyword evidence="9 11" id="KW-0326">Glycosidase</keyword>
<feature type="binding site" evidence="11">
    <location>
        <position position="1003"/>
    </location>
    <ligand>
        <name>substrate</name>
    </ligand>
</feature>
<dbReference type="SMART" id="SM01038">
    <property type="entry name" value="Bgal_small_N"/>
    <property type="match status" value="1"/>
</dbReference>
<feature type="active site" description="Proton donor" evidence="11">
    <location>
        <position position="462"/>
    </location>
</feature>
<dbReference type="InterPro" id="IPR023230">
    <property type="entry name" value="Glyco_hydro_2_CS"/>
</dbReference>
<evidence type="ECO:0000256" key="1">
    <source>
        <dbReference type="ARBA" id="ARBA00001412"/>
    </source>
</evidence>
<feature type="binding site" evidence="11">
    <location>
        <position position="417"/>
    </location>
    <ligand>
        <name>Mg(2+)</name>
        <dbReference type="ChEBI" id="CHEBI:18420"/>
        <label>1</label>
    </ligand>
</feature>
<sequence length="1025" mass="114709">MLREILARQDWQTQAITSVNRLAAHTPLSSWRSEADAQAGLPSSSRLLLDGDWQFSYFEAPEQVPSAWLEQDLAGACTIRVPGNWQLDAVYPGTRPGTDVPIYTNIKYPFPCDPPRVPAQNPTGCYSREFELPADWQADGQTRIIFDGVDSAFYLFCNGRWVGYSQDSRLPAEFDLTPYLQAGSNRLAALVLRWSDGSYLEDQDMWRLAGIFRSVSLLHKPARHLMDVRLTPVLDACYRDARLKLEVQVKGGEGLEVQAHLYFGDARVVSKRQLIGTAPIDEKGAFEDRSELWLEVPAPHKWNAETPHLYRLTLTLLDEQGAPIESEAYDVGFRAVEIRGGLLRVNGQPLLIRGANRHEHDPALGHVVTPAAMEQDLLLMKRNNFNAVRCSHYPNHPDFYALCDRLGLYVVDEANLETHGMTPMGRLARDPAWSGAFLERVTRMVARDFNHPSIIIWSLGNESGYGPAHDAMYQWVKGSDPSRPVQYEGGGADTPATDIICPMYARTHQDQPFPAVPKWALAKWIGLPGETRPLILCEYAHAMGNSLGGYAEYWQAFRTHPRLQGGFVWDWVDQGLDKATDDGRHFWAYGGDFGDSPNDRQFCCNGLLFPDRSAHPALAEARRAQQPFVLSLESQTPLAVTIASDHLFRHTDNARLRWQLKEDGRVLSEGECPLSLAPLGSATLTLLEQLPGLAAGSLVWLDLAIVQPDATTWSEAGHEVARQQFILPSPLVLPVASDCATLSEQSDHWFIAGSGSEWELDKISGRIRSWRKQGREQLRDAISDHFYRAPLDNDIGTSEADHADPNAWIARWQAAGLSDLHHRCLGLTVSPEQGTALVQHGYFVGEELKLLTRWHHRFNADGAMSLEIQVEVAPGMPSLPRIGAKLWLVDEVMAEADEVSWLGRGPHENYPDRLLAADLGRWQLTLDALHTPYVFPTDNGLRCDTRQLRLGALVVDGQFHFSVSRYSQQQLALARHQTDLVAEGGLHLCLDGFHMGVGGDDSWSQSVRPEYWLQPGSYYWNCVLR</sequence>
<dbReference type="RefSeq" id="WP_100859983.1">
    <property type="nucleotide sequence ID" value="NZ_PGCP01000015.1"/>
</dbReference>
<dbReference type="Gene3D" id="2.60.120.260">
    <property type="entry name" value="Galactose-binding domain-like"/>
    <property type="match status" value="1"/>
</dbReference>
<dbReference type="FunFam" id="3.20.20.80:FF:000018">
    <property type="entry name" value="Beta-galactosidase"/>
    <property type="match status" value="1"/>
</dbReference>
<comment type="caution">
    <text evidence="13">The sequence shown here is derived from an EMBL/GenBank/DDBJ whole genome shotgun (WGS) entry which is preliminary data.</text>
</comment>
<dbReference type="HAMAP" id="MF_01687">
    <property type="entry name" value="Beta_gal"/>
    <property type="match status" value="1"/>
</dbReference>
<dbReference type="AlphaFoldDB" id="A0A2M8H9B9"/>
<accession>A0A2M8H9B9</accession>
<feature type="site" description="Transition state stabilizer" evidence="11">
    <location>
        <position position="392"/>
    </location>
</feature>
<dbReference type="Gene3D" id="2.60.40.10">
    <property type="entry name" value="Immunoglobulins"/>
    <property type="match status" value="2"/>
</dbReference>
<proteinExistence type="inferred from homology"/>
<dbReference type="InterPro" id="IPR017853">
    <property type="entry name" value="GH"/>
</dbReference>
<dbReference type="GO" id="GO:0009341">
    <property type="term" value="C:beta-galactosidase complex"/>
    <property type="evidence" value="ECO:0007669"/>
    <property type="project" value="InterPro"/>
</dbReference>
<dbReference type="Pfam" id="PF16353">
    <property type="entry name" value="LacZ_4"/>
    <property type="match status" value="1"/>
</dbReference>
<keyword evidence="8 11" id="KW-0915">Sodium</keyword>
<feature type="domain" description="Beta galactosidase small chain/" evidence="12">
    <location>
        <begin position="750"/>
        <end position="1025"/>
    </location>
</feature>
<dbReference type="Gene3D" id="3.20.20.80">
    <property type="entry name" value="Glycosidases"/>
    <property type="match status" value="1"/>
</dbReference>
<evidence type="ECO:0000256" key="3">
    <source>
        <dbReference type="ARBA" id="ARBA00012756"/>
    </source>
</evidence>
<comment type="similarity">
    <text evidence="2 11">Belongs to the glycosyl hydrolase 2 family.</text>
</comment>
<comment type="subunit">
    <text evidence="11">Homotetramer.</text>
</comment>
<evidence type="ECO:0000256" key="6">
    <source>
        <dbReference type="ARBA" id="ARBA00022801"/>
    </source>
</evidence>
<dbReference type="EMBL" id="PGCP01000015">
    <property type="protein sequence ID" value="PJC93172.1"/>
    <property type="molecule type" value="Genomic_DNA"/>
</dbReference>
<dbReference type="SUPFAM" id="SSF51445">
    <property type="entry name" value="(Trans)glycosidases"/>
    <property type="match status" value="1"/>
</dbReference>
<evidence type="ECO:0000313" key="13">
    <source>
        <dbReference type="EMBL" id="PJC93172.1"/>
    </source>
</evidence>
<organism evidence="13 14">
    <name type="scientific">Aeromonas lusitana</name>
    <dbReference type="NCBI Taxonomy" id="931529"/>
    <lineage>
        <taxon>Bacteria</taxon>
        <taxon>Pseudomonadati</taxon>
        <taxon>Pseudomonadota</taxon>
        <taxon>Gammaproteobacteria</taxon>
        <taxon>Aeromonadales</taxon>
        <taxon>Aeromonadaceae</taxon>
        <taxon>Aeromonas</taxon>
    </lineage>
</organism>
<feature type="binding site" evidence="11">
    <location>
        <position position="462"/>
    </location>
    <ligand>
        <name>Mg(2+)</name>
        <dbReference type="ChEBI" id="CHEBI:18420"/>
        <label>1</label>
    </ligand>
</feature>
<feature type="binding site" evidence="11">
    <location>
        <position position="419"/>
    </location>
    <ligand>
        <name>Mg(2+)</name>
        <dbReference type="ChEBI" id="CHEBI:18420"/>
        <label>1</label>
    </ligand>
</feature>
<feature type="binding site" evidence="11">
    <location>
        <position position="602"/>
    </location>
    <ligand>
        <name>Na(+)</name>
        <dbReference type="ChEBI" id="CHEBI:29101"/>
    </ligand>
</feature>
<dbReference type="GO" id="GO:0000287">
    <property type="term" value="F:magnesium ion binding"/>
    <property type="evidence" value="ECO:0007669"/>
    <property type="project" value="UniProtKB-UniRule"/>
</dbReference>
<dbReference type="InterPro" id="IPR036156">
    <property type="entry name" value="Beta-gal/glucu_dom_sf"/>
</dbReference>
<dbReference type="PANTHER" id="PTHR46323">
    <property type="entry name" value="BETA-GALACTOSIDASE"/>
    <property type="match status" value="1"/>
</dbReference>
<dbReference type="InterPro" id="IPR004199">
    <property type="entry name" value="B-gal_small/dom_5"/>
</dbReference>
<keyword evidence="7 11" id="KW-0460">Magnesium</keyword>
<keyword evidence="5 11" id="KW-0479">Metal-binding</keyword>
<evidence type="ECO:0000256" key="7">
    <source>
        <dbReference type="ARBA" id="ARBA00022842"/>
    </source>
</evidence>
<feature type="binding site" evidence="11">
    <location>
        <position position="105"/>
    </location>
    <ligand>
        <name>substrate</name>
    </ligand>
</feature>
<evidence type="ECO:0000256" key="2">
    <source>
        <dbReference type="ARBA" id="ARBA00007401"/>
    </source>
</evidence>
<dbReference type="NCBIfam" id="NF007074">
    <property type="entry name" value="PRK09525.1"/>
    <property type="match status" value="1"/>
</dbReference>
<dbReference type="InterPro" id="IPR006104">
    <property type="entry name" value="Glyco_hydro_2_N"/>
</dbReference>
<dbReference type="SUPFAM" id="SSF74650">
    <property type="entry name" value="Galactose mutarotase-like"/>
    <property type="match status" value="1"/>
</dbReference>
<evidence type="ECO:0000259" key="12">
    <source>
        <dbReference type="SMART" id="SM01038"/>
    </source>
</evidence>
<dbReference type="Pfam" id="PF02837">
    <property type="entry name" value="Glyco_hydro_2_N"/>
    <property type="match status" value="1"/>
</dbReference>
<evidence type="ECO:0000256" key="11">
    <source>
        <dbReference type="HAMAP-Rule" id="MF_01687"/>
    </source>
</evidence>
<dbReference type="GO" id="GO:0004565">
    <property type="term" value="F:beta-galactosidase activity"/>
    <property type="evidence" value="ECO:0007669"/>
    <property type="project" value="UniProtKB-EC"/>
</dbReference>
<gene>
    <name evidence="11 13" type="primary">lacZ</name>
    <name evidence="13" type="ORF">CUC44_10930</name>
</gene>
<dbReference type="SUPFAM" id="SSF49303">
    <property type="entry name" value="beta-Galactosidase/glucuronidase domain"/>
    <property type="match status" value="2"/>
</dbReference>
<comment type="cofactor">
    <cofactor evidence="11">
        <name>Mg(2+)</name>
        <dbReference type="ChEBI" id="CHEBI:18420"/>
    </cofactor>
    <text evidence="11">Binds 2 magnesium ions per monomer.</text>
</comment>
<evidence type="ECO:0000313" key="14">
    <source>
        <dbReference type="Proteomes" id="UP000232060"/>
    </source>
</evidence>
<keyword evidence="14" id="KW-1185">Reference proteome</keyword>
<comment type="catalytic activity">
    <reaction evidence="1 11">
        <text>Hydrolysis of terminal non-reducing beta-D-galactose residues in beta-D-galactosides.</text>
        <dbReference type="EC" id="3.2.1.23"/>
    </reaction>
</comment>
<feature type="binding site" evidence="11">
    <location>
        <begin position="538"/>
        <end position="541"/>
    </location>
    <ligand>
        <name>substrate</name>
    </ligand>
</feature>
<dbReference type="InterPro" id="IPR014718">
    <property type="entry name" value="GH-type_carb-bd"/>
</dbReference>
<dbReference type="InterPro" id="IPR032312">
    <property type="entry name" value="LacZ_4"/>
</dbReference>
<dbReference type="InterPro" id="IPR008979">
    <property type="entry name" value="Galactose-bd-like_sf"/>
</dbReference>
<evidence type="ECO:0000256" key="8">
    <source>
        <dbReference type="ARBA" id="ARBA00023053"/>
    </source>
</evidence>
<dbReference type="Pfam" id="PF02929">
    <property type="entry name" value="Bgal_small_N"/>
    <property type="match status" value="1"/>
</dbReference>
<feature type="active site" description="Nucleophile" evidence="11">
    <location>
        <position position="538"/>
    </location>
</feature>
<evidence type="ECO:0000256" key="4">
    <source>
        <dbReference type="ARBA" id="ARBA00013303"/>
    </source>
</evidence>
<dbReference type="Proteomes" id="UP000232060">
    <property type="component" value="Unassembled WGS sequence"/>
</dbReference>
<feature type="site" description="Transition state stabilizer" evidence="11">
    <location>
        <position position="358"/>
    </location>
</feature>
<dbReference type="InterPro" id="IPR006102">
    <property type="entry name" value="Ig-like_GH2"/>
</dbReference>
<dbReference type="PRINTS" id="PR00132">
    <property type="entry name" value="GLHYDRLASE2"/>
</dbReference>
<reference evidence="13 14" key="1">
    <citation type="submission" date="2017-11" db="EMBL/GenBank/DDBJ databases">
        <title>Draft genome sequence of environmental isolate Aeromonas lusitania sp. nov. MDC 2473.</title>
        <authorList>
            <person name="Colston S.M."/>
            <person name="Navarro A."/>
            <person name="Martinez-Murcia A.J."/>
            <person name="Graf J."/>
        </authorList>
    </citation>
    <scope>NUCLEOTIDE SEQUENCE [LARGE SCALE GENOMIC DNA]</scope>
    <source>
        <strain evidence="13 14">MDC 2473</strain>
    </source>
</reference>
<keyword evidence="6 11" id="KW-0378">Hydrolase</keyword>
<dbReference type="Pfam" id="PF00703">
    <property type="entry name" value="Glyco_hydro_2"/>
    <property type="match status" value="1"/>
</dbReference>
<dbReference type="OrthoDB" id="9758603at2"/>
<dbReference type="Gene3D" id="2.70.98.10">
    <property type="match status" value="1"/>
</dbReference>
<evidence type="ECO:0000256" key="10">
    <source>
        <dbReference type="ARBA" id="ARBA00032230"/>
    </source>
</evidence>
<dbReference type="InterPro" id="IPR023933">
    <property type="entry name" value="Glyco_hydro_2_beta_Galsidase"/>
</dbReference>
<name>A0A2M8H9B9_9GAMM</name>
<dbReference type="PROSITE" id="PS00719">
    <property type="entry name" value="GLYCOSYL_HYDROL_F2_1"/>
    <property type="match status" value="1"/>
</dbReference>
<dbReference type="InterPro" id="IPR011013">
    <property type="entry name" value="Gal_mutarotase_sf_dom"/>
</dbReference>
<feature type="binding site" evidence="11">
    <location>
        <position position="605"/>
    </location>
    <ligand>
        <name>substrate</name>
    </ligand>
</feature>
<feature type="binding site" evidence="11">
    <location>
        <position position="204"/>
    </location>
    <ligand>
        <name>Na(+)</name>
        <dbReference type="ChEBI" id="CHEBI:29101"/>
    </ligand>
</feature>
<protein>
    <recommendedName>
        <fullName evidence="4 11">Beta-galactosidase</fullName>
        <shortName evidence="11">Beta-gal</shortName>
        <ecNumber evidence="3 11">3.2.1.23</ecNumber>
    </recommendedName>
    <alternativeName>
        <fullName evidence="10 11">Lactase</fullName>
    </alternativeName>
</protein>